<protein>
    <submittedName>
        <fullName evidence="1">Uncharacterized protein</fullName>
    </submittedName>
</protein>
<proteinExistence type="predicted"/>
<dbReference type="Proteomes" id="UP000032352">
    <property type="component" value="Chromosome pTvir"/>
</dbReference>
<reference evidence="1 2" key="2">
    <citation type="journal article" date="2022" name="Mar. Drugs">
        <title>Bioassay-Guided Fractionation Leads to the Detection of Cholic Acid Generated by the Rare Thalassomonas sp.</title>
        <authorList>
            <person name="Pheiffer F."/>
            <person name="Schneider Y.K."/>
            <person name="Hansen E.H."/>
            <person name="Andersen J.H."/>
            <person name="Isaksson J."/>
            <person name="Busche T."/>
            <person name="R C."/>
            <person name="Kalinowski J."/>
            <person name="Zyl L.V."/>
            <person name="Trindade M."/>
        </authorList>
    </citation>
    <scope>NUCLEOTIDE SEQUENCE [LARGE SCALE GENOMIC DNA]</scope>
    <source>
        <strain evidence="1 2">XOM25</strain>
    </source>
</reference>
<gene>
    <name evidence="1" type="ORF">SG34_030245</name>
</gene>
<keyword evidence="2" id="KW-1185">Reference proteome</keyword>
<evidence type="ECO:0000313" key="2">
    <source>
        <dbReference type="Proteomes" id="UP000032352"/>
    </source>
</evidence>
<sequence length="228" mass="26300">MNAYSGDNWTVDFSKAPKAESYWRVEYDQETGTYSFNNVEAEDKWLTQSSNSYHPYYGKIVSVSDDNPYYKRAFELISPDTPAFDVCDQHDEQVVKLHTYRDTYVTMPEDGRRGQSADIREARNYQLKCSGIIGSDDVNVSLIAQDENALSSGYDDGYVREAATSLDAFWEVTSAPSRVFKFWSRYNDLWLTTSRTAGWDYKVVSIPENLDYKAEYSPDTRRQFLLSL</sequence>
<dbReference type="RefSeq" id="WP_044840884.1">
    <property type="nucleotide sequence ID" value="NZ_CP059734.1"/>
</dbReference>
<organism evidence="1 2">
    <name type="scientific">Thalassomonas viridans</name>
    <dbReference type="NCBI Taxonomy" id="137584"/>
    <lineage>
        <taxon>Bacteria</taxon>
        <taxon>Pseudomonadati</taxon>
        <taxon>Pseudomonadota</taxon>
        <taxon>Gammaproteobacteria</taxon>
        <taxon>Alteromonadales</taxon>
        <taxon>Colwelliaceae</taxon>
        <taxon>Thalassomonas</taxon>
    </lineage>
</organism>
<reference evidence="1 2" key="1">
    <citation type="journal article" date="2015" name="Genome Announc.">
        <title>Draft Genome Sequences of Marine Isolates of Thalassomonas viridans and Thalassomonas actiniarum.</title>
        <authorList>
            <person name="Olonade I."/>
            <person name="van Zyl L.J."/>
            <person name="Trindade M."/>
        </authorList>
    </citation>
    <scope>NUCLEOTIDE SEQUENCE [LARGE SCALE GENOMIC DNA]</scope>
    <source>
        <strain evidence="1 2">XOM25</strain>
    </source>
</reference>
<accession>A0AAF0CDC6</accession>
<dbReference type="KEGG" id="tvd:SG34_030245"/>
<dbReference type="EMBL" id="CP059734">
    <property type="protein sequence ID" value="WDE09058.1"/>
    <property type="molecule type" value="Genomic_DNA"/>
</dbReference>
<dbReference type="AlphaFoldDB" id="A0AAF0CDC6"/>
<evidence type="ECO:0000313" key="1">
    <source>
        <dbReference type="EMBL" id="WDE09058.1"/>
    </source>
</evidence>
<name>A0AAF0CDC6_9GAMM</name>